<dbReference type="SUPFAM" id="SSF57924">
    <property type="entry name" value="Inhibitor of apoptosis (IAP) repeat"/>
    <property type="match status" value="1"/>
</dbReference>
<dbReference type="GO" id="GO:0005737">
    <property type="term" value="C:cytoplasm"/>
    <property type="evidence" value="ECO:0007669"/>
    <property type="project" value="TreeGrafter"/>
</dbReference>
<dbReference type="InterPro" id="IPR001370">
    <property type="entry name" value="BIR_rpt"/>
</dbReference>
<dbReference type="Gene3D" id="1.10.1170.10">
    <property type="entry name" value="Inhibitor Of Apoptosis Protein (2mihbC-IAP-1), Chain A"/>
    <property type="match status" value="1"/>
</dbReference>
<dbReference type="GO" id="GO:0061630">
    <property type="term" value="F:ubiquitin protein ligase activity"/>
    <property type="evidence" value="ECO:0007669"/>
    <property type="project" value="TreeGrafter"/>
</dbReference>
<proteinExistence type="predicted"/>
<dbReference type="GO" id="GO:0043066">
    <property type="term" value="P:negative regulation of apoptotic process"/>
    <property type="evidence" value="ECO:0007669"/>
    <property type="project" value="TreeGrafter"/>
</dbReference>
<reference evidence="1" key="1">
    <citation type="submission" date="2014-12" db="EMBL/GenBank/DDBJ databases">
        <title>Insight into the proteome of Arion vulgaris.</title>
        <authorList>
            <person name="Aradska J."/>
            <person name="Bulat T."/>
            <person name="Smidak R."/>
            <person name="Sarate P."/>
            <person name="Gangsoo J."/>
            <person name="Sialana F."/>
            <person name="Bilban M."/>
            <person name="Lubec G."/>
        </authorList>
    </citation>
    <scope>NUCLEOTIDE SEQUENCE</scope>
    <source>
        <tissue evidence="1">Skin</tissue>
    </source>
</reference>
<protein>
    <submittedName>
        <fullName evidence="1">Uncharacterized protein</fullName>
    </submittedName>
</protein>
<gene>
    <name evidence="1" type="primary">ORF90327</name>
</gene>
<dbReference type="PROSITE" id="PS50143">
    <property type="entry name" value="BIR_REPEAT_2"/>
    <property type="match status" value="1"/>
</dbReference>
<sequence>YDIGPGDERSFSSPPSSIPVEMVYLVENPHGGLETNYRQVHIHRHQENGLVYEPIDMTPSTPDVSYDPRSIKHATNKIYYNEINRRETFNANWLDSYCVKPTDLARDGFIHTGPGDKVKCVFCLNSLRNWEPNDSVEGEHRKHYPDCPFVRGDCND</sequence>
<dbReference type="GO" id="GO:0051726">
    <property type="term" value="P:regulation of cell cycle"/>
    <property type="evidence" value="ECO:0007669"/>
    <property type="project" value="TreeGrafter"/>
</dbReference>
<evidence type="ECO:0000313" key="1">
    <source>
        <dbReference type="EMBL" id="CEK74262.1"/>
    </source>
</evidence>
<dbReference type="EMBL" id="HACG01027397">
    <property type="protein sequence ID" value="CEK74262.1"/>
    <property type="molecule type" value="Transcribed_RNA"/>
</dbReference>
<organism evidence="1">
    <name type="scientific">Arion vulgaris</name>
    <dbReference type="NCBI Taxonomy" id="1028688"/>
    <lineage>
        <taxon>Eukaryota</taxon>
        <taxon>Metazoa</taxon>
        <taxon>Spiralia</taxon>
        <taxon>Lophotrochozoa</taxon>
        <taxon>Mollusca</taxon>
        <taxon>Gastropoda</taxon>
        <taxon>Heterobranchia</taxon>
        <taxon>Euthyneura</taxon>
        <taxon>Panpulmonata</taxon>
        <taxon>Eupulmonata</taxon>
        <taxon>Stylommatophora</taxon>
        <taxon>Helicina</taxon>
        <taxon>Arionoidea</taxon>
        <taxon>Arionidae</taxon>
        <taxon>Arion</taxon>
    </lineage>
</organism>
<dbReference type="GO" id="GO:0031398">
    <property type="term" value="P:positive regulation of protein ubiquitination"/>
    <property type="evidence" value="ECO:0007669"/>
    <property type="project" value="TreeGrafter"/>
</dbReference>
<dbReference type="SMART" id="SM00238">
    <property type="entry name" value="BIR"/>
    <property type="match status" value="1"/>
</dbReference>
<dbReference type="PANTHER" id="PTHR10044:SF139">
    <property type="entry name" value="DEATH-ASSOCIATED INHIBITOR OF APOPTOSIS 2"/>
    <property type="match status" value="1"/>
</dbReference>
<dbReference type="GO" id="GO:0005634">
    <property type="term" value="C:nucleus"/>
    <property type="evidence" value="ECO:0007669"/>
    <property type="project" value="TreeGrafter"/>
</dbReference>
<dbReference type="AlphaFoldDB" id="A0A0B7A0Z2"/>
<dbReference type="InterPro" id="IPR050784">
    <property type="entry name" value="IAP"/>
</dbReference>
<name>A0A0B7A0Z2_9EUPU</name>
<dbReference type="GO" id="GO:0043027">
    <property type="term" value="F:cysteine-type endopeptidase inhibitor activity involved in apoptotic process"/>
    <property type="evidence" value="ECO:0007669"/>
    <property type="project" value="TreeGrafter"/>
</dbReference>
<feature type="non-terminal residue" evidence="1">
    <location>
        <position position="1"/>
    </location>
</feature>
<dbReference type="Pfam" id="PF00653">
    <property type="entry name" value="BIR"/>
    <property type="match status" value="1"/>
</dbReference>
<dbReference type="PANTHER" id="PTHR10044">
    <property type="entry name" value="INHIBITOR OF APOPTOSIS"/>
    <property type="match status" value="1"/>
</dbReference>
<accession>A0A0B7A0Z2</accession>
<dbReference type="CDD" id="cd00022">
    <property type="entry name" value="BIR"/>
    <property type="match status" value="1"/>
</dbReference>